<reference evidence="2" key="2">
    <citation type="submission" date="2020-09" db="EMBL/GenBank/DDBJ databases">
        <authorList>
            <person name="Sun Q."/>
            <person name="Zhou Y."/>
        </authorList>
    </citation>
    <scope>NUCLEOTIDE SEQUENCE</scope>
    <source>
        <strain evidence="2">CGMCC 1.15533</strain>
    </source>
</reference>
<gene>
    <name evidence="2" type="ORF">GCM10011510_04500</name>
</gene>
<evidence type="ECO:0000256" key="1">
    <source>
        <dbReference type="SAM" id="Phobius"/>
    </source>
</evidence>
<name>A0A917ED88_9STRE</name>
<dbReference type="AlphaFoldDB" id="A0A917ED88"/>
<sequence length="58" mass="6606">MQLFLKLVLISACLFLSLIIGYADKQSFKANRVEKIAWLLVDAYILILLYAVYRLIGG</sequence>
<keyword evidence="1" id="KW-0472">Membrane</keyword>
<dbReference type="EMBL" id="BMJN01000004">
    <property type="protein sequence ID" value="GGE26402.1"/>
    <property type="molecule type" value="Genomic_DNA"/>
</dbReference>
<evidence type="ECO:0000313" key="2">
    <source>
        <dbReference type="EMBL" id="GGE26402.1"/>
    </source>
</evidence>
<protein>
    <submittedName>
        <fullName evidence="2">Uncharacterized protein</fullName>
    </submittedName>
</protein>
<feature type="transmembrane region" description="Helical" evidence="1">
    <location>
        <begin position="35"/>
        <end position="56"/>
    </location>
</feature>
<dbReference type="Proteomes" id="UP000660801">
    <property type="component" value="Unassembled WGS sequence"/>
</dbReference>
<keyword evidence="1" id="KW-1133">Transmembrane helix</keyword>
<proteinExistence type="predicted"/>
<reference evidence="2" key="1">
    <citation type="journal article" date="2014" name="Int. J. Syst. Evol. Microbiol.">
        <title>Complete genome sequence of Corynebacterium casei LMG S-19264T (=DSM 44701T), isolated from a smear-ripened cheese.</title>
        <authorList>
            <consortium name="US DOE Joint Genome Institute (JGI-PGF)"/>
            <person name="Walter F."/>
            <person name="Albersmeier A."/>
            <person name="Kalinowski J."/>
            <person name="Ruckert C."/>
        </authorList>
    </citation>
    <scope>NUCLEOTIDE SEQUENCE</scope>
    <source>
        <strain evidence="2">CGMCC 1.15533</strain>
    </source>
</reference>
<accession>A0A917ED88</accession>
<keyword evidence="1" id="KW-0812">Transmembrane</keyword>
<evidence type="ECO:0000313" key="3">
    <source>
        <dbReference type="Proteomes" id="UP000660801"/>
    </source>
</evidence>
<organism evidence="2 3">
    <name type="scientific">Streptococcus himalayensis</name>
    <dbReference type="NCBI Taxonomy" id="1888195"/>
    <lineage>
        <taxon>Bacteria</taxon>
        <taxon>Bacillati</taxon>
        <taxon>Bacillota</taxon>
        <taxon>Bacilli</taxon>
        <taxon>Lactobacillales</taxon>
        <taxon>Streptococcaceae</taxon>
        <taxon>Streptococcus</taxon>
    </lineage>
</organism>
<comment type="caution">
    <text evidence="2">The sequence shown here is derived from an EMBL/GenBank/DDBJ whole genome shotgun (WGS) entry which is preliminary data.</text>
</comment>
<keyword evidence="3" id="KW-1185">Reference proteome</keyword>